<feature type="signal peptide" evidence="1">
    <location>
        <begin position="1"/>
        <end position="24"/>
    </location>
</feature>
<evidence type="ECO:0000256" key="1">
    <source>
        <dbReference type="SAM" id="SignalP"/>
    </source>
</evidence>
<sequence length="208" mass="23621">MTAFMSRLKPVVIGALALTLAACTNTFRSDVATFHELPMPKGEKVSIMPMSEDRQDSLEFRQYAAILGNHLRLNGYDQAGDAKPDLIVGFDVMINDGREKLDTRPSLASPRRFYWRSYWHYGYFWDPYDPFYRHNTEVVARTVYTATLVMEVRKPDGTLLFEGRAETETRTKAVPEVVPLLAEALFVDFPGPSGVTRHIKIDLDEAGR</sequence>
<dbReference type="PROSITE" id="PS51257">
    <property type="entry name" value="PROKAR_LIPOPROTEIN"/>
    <property type="match status" value="1"/>
</dbReference>
<dbReference type="Proteomes" id="UP000183685">
    <property type="component" value="Unassembled WGS sequence"/>
</dbReference>
<dbReference type="STRING" id="637679.GCA_001550055_00548"/>
<dbReference type="Pfam" id="PF13590">
    <property type="entry name" value="DUF4136"/>
    <property type="match status" value="1"/>
</dbReference>
<reference evidence="3 4" key="1">
    <citation type="submission" date="2016-10" db="EMBL/GenBank/DDBJ databases">
        <authorList>
            <person name="de Groot N.N."/>
        </authorList>
    </citation>
    <scope>NUCLEOTIDE SEQUENCE [LARGE SCALE GENOMIC DNA]</scope>
    <source>
        <strain evidence="3 4">CGMCC 1.9109</strain>
    </source>
</reference>
<keyword evidence="4" id="KW-1185">Reference proteome</keyword>
<evidence type="ECO:0000259" key="2">
    <source>
        <dbReference type="Pfam" id="PF13590"/>
    </source>
</evidence>
<accession>A0A1G6TSS4</accession>
<name>A0A1G6TSS4_9PROT</name>
<dbReference type="EMBL" id="FNAK01000001">
    <property type="protein sequence ID" value="SDD32079.1"/>
    <property type="molecule type" value="Genomic_DNA"/>
</dbReference>
<gene>
    <name evidence="3" type="ORF">SAMN04488071_0342</name>
</gene>
<evidence type="ECO:0000313" key="4">
    <source>
        <dbReference type="Proteomes" id="UP000183685"/>
    </source>
</evidence>
<proteinExistence type="predicted"/>
<feature type="domain" description="DUF4136" evidence="2">
    <location>
        <begin position="52"/>
        <end position="191"/>
    </location>
</feature>
<evidence type="ECO:0000313" key="3">
    <source>
        <dbReference type="EMBL" id="SDD32079.1"/>
    </source>
</evidence>
<organism evidence="3 4">
    <name type="scientific">Kordiimonas lacus</name>
    <dbReference type="NCBI Taxonomy" id="637679"/>
    <lineage>
        <taxon>Bacteria</taxon>
        <taxon>Pseudomonadati</taxon>
        <taxon>Pseudomonadota</taxon>
        <taxon>Alphaproteobacteria</taxon>
        <taxon>Kordiimonadales</taxon>
        <taxon>Kordiimonadaceae</taxon>
        <taxon>Kordiimonas</taxon>
    </lineage>
</organism>
<dbReference type="AlphaFoldDB" id="A0A1G6TSS4"/>
<keyword evidence="1" id="KW-0732">Signal</keyword>
<dbReference type="RefSeq" id="WP_068308618.1">
    <property type="nucleotide sequence ID" value="NZ_DAIOMO010000003.1"/>
</dbReference>
<protein>
    <recommendedName>
        <fullName evidence="2">DUF4136 domain-containing protein</fullName>
    </recommendedName>
</protein>
<dbReference type="OrthoDB" id="7501218at2"/>
<dbReference type="InterPro" id="IPR025411">
    <property type="entry name" value="DUF4136"/>
</dbReference>
<dbReference type="Gene3D" id="3.30.160.670">
    <property type="match status" value="1"/>
</dbReference>
<feature type="chain" id="PRO_5010190351" description="DUF4136 domain-containing protein" evidence="1">
    <location>
        <begin position="25"/>
        <end position="208"/>
    </location>
</feature>